<organism evidence="1 2">
    <name type="scientific">Camelus dromedarius</name>
    <name type="common">Dromedary</name>
    <name type="synonym">Arabian camel</name>
    <dbReference type="NCBI Taxonomy" id="9838"/>
    <lineage>
        <taxon>Eukaryota</taxon>
        <taxon>Metazoa</taxon>
        <taxon>Chordata</taxon>
        <taxon>Craniata</taxon>
        <taxon>Vertebrata</taxon>
        <taxon>Euteleostomi</taxon>
        <taxon>Mammalia</taxon>
        <taxon>Eutheria</taxon>
        <taxon>Laurasiatheria</taxon>
        <taxon>Artiodactyla</taxon>
        <taxon>Tylopoda</taxon>
        <taxon>Camelidae</taxon>
        <taxon>Camelus</taxon>
    </lineage>
</organism>
<dbReference type="Proteomes" id="UP000299084">
    <property type="component" value="Unassembled WGS sequence"/>
</dbReference>
<evidence type="ECO:0000313" key="2">
    <source>
        <dbReference type="Proteomes" id="UP000299084"/>
    </source>
</evidence>
<gene>
    <name evidence="1" type="ORF">Cadr_000018282</name>
</gene>
<proteinExistence type="predicted"/>
<dbReference type="EMBL" id="JWIN03000015">
    <property type="protein sequence ID" value="KAB1266854.1"/>
    <property type="molecule type" value="Genomic_DNA"/>
</dbReference>
<keyword evidence="2" id="KW-1185">Reference proteome</keyword>
<evidence type="ECO:0000313" key="1">
    <source>
        <dbReference type="EMBL" id="KAB1266854.1"/>
    </source>
</evidence>
<comment type="caution">
    <text evidence="1">The sequence shown here is derived from an EMBL/GenBank/DDBJ whole genome shotgun (WGS) entry which is preliminary data.</text>
</comment>
<accession>A0A5N4D6R1</accession>
<protein>
    <submittedName>
        <fullName evidence="1">Uncharacterized protein</fullName>
    </submittedName>
</protein>
<name>A0A5N4D6R1_CAMDR</name>
<sequence>MKEGWQKPSLPLWRCNPKASARSAPECRGKFMCEETLD</sequence>
<reference evidence="1 2" key="1">
    <citation type="journal article" date="2019" name="Mol. Ecol. Resour.">
        <title>Improving Illumina assemblies with Hi-C and long reads: an example with the North African dromedary.</title>
        <authorList>
            <person name="Elbers J.P."/>
            <person name="Rogers M.F."/>
            <person name="Perelman P.L."/>
            <person name="Proskuryakova A.A."/>
            <person name="Serdyukova N.A."/>
            <person name="Johnson W.E."/>
            <person name="Horin P."/>
            <person name="Corander J."/>
            <person name="Murphy D."/>
            <person name="Burger P.A."/>
        </authorList>
    </citation>
    <scope>NUCLEOTIDE SEQUENCE [LARGE SCALE GENOMIC DNA]</scope>
    <source>
        <strain evidence="1">Drom800</strain>
        <tissue evidence="1">Blood</tissue>
    </source>
</reference>
<dbReference type="AlphaFoldDB" id="A0A5N4D6R1"/>